<dbReference type="AlphaFoldDB" id="A0A2T3NUI0"/>
<evidence type="ECO:0000259" key="6">
    <source>
        <dbReference type="Pfam" id="PF13609"/>
    </source>
</evidence>
<dbReference type="Pfam" id="PF13609">
    <property type="entry name" value="Porin_4"/>
    <property type="match status" value="1"/>
</dbReference>
<dbReference type="RefSeq" id="WP_051902256.1">
    <property type="nucleotide sequence ID" value="NZ_JGVO01000490.1"/>
</dbReference>
<evidence type="ECO:0000313" key="7">
    <source>
        <dbReference type="EMBL" id="PSW19934.1"/>
    </source>
</evidence>
<dbReference type="PANTHER" id="PTHR34501">
    <property type="entry name" value="PROTEIN YDDL-RELATED"/>
    <property type="match status" value="1"/>
</dbReference>
<keyword evidence="8" id="KW-1185">Reference proteome</keyword>
<dbReference type="EMBL" id="PYMA01000005">
    <property type="protein sequence ID" value="PSW19934.1"/>
    <property type="molecule type" value="Genomic_DNA"/>
</dbReference>
<dbReference type="InterPro" id="IPR050298">
    <property type="entry name" value="Gram-neg_bact_OMP"/>
</dbReference>
<comment type="subcellular location">
    <subcellularLocation>
        <location evidence="1">Cell outer membrane</location>
        <topology evidence="1">Multi-pass membrane protein</topology>
    </subcellularLocation>
</comment>
<feature type="region of interest" description="Disordered" evidence="4">
    <location>
        <begin position="44"/>
        <end position="64"/>
    </location>
</feature>
<evidence type="ECO:0000256" key="2">
    <source>
        <dbReference type="ARBA" id="ARBA00022729"/>
    </source>
</evidence>
<name>A0A2T3NUI0_9GAMM</name>
<comment type="caution">
    <text evidence="7">The sequence shown here is derived from an EMBL/GenBank/DDBJ whole genome shotgun (WGS) entry which is preliminary data.</text>
</comment>
<organism evidence="7 8">
    <name type="scientific">Photobacterium sanctipauli</name>
    <dbReference type="NCBI Taxonomy" id="1342794"/>
    <lineage>
        <taxon>Bacteria</taxon>
        <taxon>Pseudomonadati</taxon>
        <taxon>Pseudomonadota</taxon>
        <taxon>Gammaproteobacteria</taxon>
        <taxon>Vibrionales</taxon>
        <taxon>Vibrionaceae</taxon>
        <taxon>Photobacterium</taxon>
    </lineage>
</organism>
<evidence type="ECO:0000313" key="8">
    <source>
        <dbReference type="Proteomes" id="UP000241771"/>
    </source>
</evidence>
<protein>
    <submittedName>
        <fullName evidence="7">Porin</fullName>
    </submittedName>
</protein>
<feature type="compositionally biased region" description="Basic and acidic residues" evidence="4">
    <location>
        <begin position="44"/>
        <end position="61"/>
    </location>
</feature>
<dbReference type="Proteomes" id="UP000241771">
    <property type="component" value="Unassembled WGS sequence"/>
</dbReference>
<dbReference type="GO" id="GO:0009279">
    <property type="term" value="C:cell outer membrane"/>
    <property type="evidence" value="ECO:0007669"/>
    <property type="project" value="UniProtKB-SubCell"/>
</dbReference>
<evidence type="ECO:0000256" key="5">
    <source>
        <dbReference type="SAM" id="SignalP"/>
    </source>
</evidence>
<accession>A0A2T3NUI0</accession>
<feature type="domain" description="Porin" evidence="6">
    <location>
        <begin position="15"/>
        <end position="326"/>
    </location>
</feature>
<evidence type="ECO:0000256" key="1">
    <source>
        <dbReference type="ARBA" id="ARBA00004571"/>
    </source>
</evidence>
<reference evidence="7 8" key="1">
    <citation type="submission" date="2018-01" db="EMBL/GenBank/DDBJ databases">
        <title>Whole genome sequencing of Histamine producing bacteria.</title>
        <authorList>
            <person name="Butler K."/>
        </authorList>
    </citation>
    <scope>NUCLEOTIDE SEQUENCE [LARGE SCALE GENOMIC DNA]</scope>
    <source>
        <strain evidence="7 8">DSM 100436</strain>
    </source>
</reference>
<dbReference type="InterPro" id="IPR033900">
    <property type="entry name" value="Gram_neg_porin_domain"/>
</dbReference>
<keyword evidence="3" id="KW-0472">Membrane</keyword>
<feature type="signal peptide" evidence="5">
    <location>
        <begin position="1"/>
        <end position="21"/>
    </location>
</feature>
<sequence>MKKSSLSIIIPLTLLSTSAFAAEIYRAEDGSVLNSYGRAQADFKNAKQKDENGEATGERKTNGTYNARLGFNGRQVINDTMAVMGQAQYQLVPDDKDNVDWKARYIWAGIDMGEYGRIEAGRVVSGLTMFTNIGDIFSTGGDPVAGFHVGTVDESAALVFRQNGTFQYRNNIGNLDYSAAYITNSSVDYAYNAAAQYSIDLGKAGTLHPVVMYQKDKAYDKMNDITTYETYGIGTQYFYEDLYLGAAYTEENLDLRSSSKDASTIGLDFRAMYTFGDWVARIGYRYLKFDETKSTNDVVEDAIQTELQYRFTPRTSLYLNYTNNRGGKSTVSATGVEVSSIEQGDVFTTSLRFEW</sequence>
<dbReference type="GO" id="GO:0015288">
    <property type="term" value="F:porin activity"/>
    <property type="evidence" value="ECO:0007669"/>
    <property type="project" value="InterPro"/>
</dbReference>
<dbReference type="PANTHER" id="PTHR34501:SF2">
    <property type="entry name" value="OUTER MEMBRANE PORIN F-RELATED"/>
    <property type="match status" value="1"/>
</dbReference>
<evidence type="ECO:0000256" key="4">
    <source>
        <dbReference type="SAM" id="MobiDB-lite"/>
    </source>
</evidence>
<dbReference type="OrthoDB" id="6211369at2"/>
<keyword evidence="2 5" id="KW-0732">Signal</keyword>
<feature type="chain" id="PRO_5015606413" evidence="5">
    <location>
        <begin position="22"/>
        <end position="355"/>
    </location>
</feature>
<gene>
    <name evidence="7" type="ORF">C9I98_10790</name>
</gene>
<dbReference type="InterPro" id="IPR023614">
    <property type="entry name" value="Porin_dom_sf"/>
</dbReference>
<dbReference type="SUPFAM" id="SSF56935">
    <property type="entry name" value="Porins"/>
    <property type="match status" value="1"/>
</dbReference>
<proteinExistence type="predicted"/>
<evidence type="ECO:0000256" key="3">
    <source>
        <dbReference type="ARBA" id="ARBA00023136"/>
    </source>
</evidence>
<dbReference type="Gene3D" id="2.40.160.10">
    <property type="entry name" value="Porin"/>
    <property type="match status" value="1"/>
</dbReference>
<dbReference type="CDD" id="cd00342">
    <property type="entry name" value="gram_neg_porins"/>
    <property type="match status" value="1"/>
</dbReference>